<protein>
    <recommendedName>
        <fullName evidence="2">ZP domain-containing protein</fullName>
    </recommendedName>
</protein>
<feature type="domain" description="ZP" evidence="2">
    <location>
        <begin position="559"/>
        <end position="693"/>
    </location>
</feature>
<name>A0A8C4E9V1_DICLA</name>
<dbReference type="InterPro" id="IPR055356">
    <property type="entry name" value="ZP-N"/>
</dbReference>
<evidence type="ECO:0000313" key="4">
    <source>
        <dbReference type="Proteomes" id="UP000694389"/>
    </source>
</evidence>
<dbReference type="Pfam" id="PF23344">
    <property type="entry name" value="ZP-N"/>
    <property type="match status" value="1"/>
</dbReference>
<proteinExistence type="predicted"/>
<sequence>MRTAAFIIGLILICCEFTEKTTVESLEEIVQSECRDRYLWIHVASPQTPRFEAVDRNGVHSISEHLASRCGYTISTFKMDGFTTFRASYYSCFTHNQVAQPLQNLSFENLALKVLCLVCGVQAQRTASSVWQLMILQSDGPVSSMSISEAQRWGYGLSTSAQRVVLRSQYKQPHTELTMVGNHVGVPMEVVRVSLFFKQKLTVVMIDINSAGPPSDSGSFDGARLLWDVPWVVTPLVREEAGFESQSLSLGVEGVMLDKPTAAARGFSLVQQGHLIQIGVPFGAEGGYRKSLVVNNVYKEMYVIFLLYEHLFSLLYEDGSNHMHNQFFCISLDSLDFLLVETISDDQVFSVYLGNIPADVLLEEVRINGKQLLMSESADRGYSISSFVHINGTPAYKLRLPFEDAIVHWMYLGQGIVQYSIEINFTLTIMPQRDSYYHQTFITARVFNSFPTEITAQCSDRGITFSMVRPTQAQSLWEVGIDHEPLTSQLAAQRGYRLDNNPQRTILEVPVFSIGYIYEDIKLSNFYGTFKLLLRDSKTLEVQTSTSKRCLFKTQDMIVCSADGTMTVVTTPTSTWPTVQPERTTLLDPTCGPKQTDGSRVLFEFKLDSCGTRVGELYVVYENEILHDRQMIADGPNFISRESQFKLTVRCFYPLTGVARLSVDRIFTSGNPGFGSVKVFKSVKGHKLQTFFN</sequence>
<dbReference type="InterPro" id="IPR058876">
    <property type="entry name" value="Ig-like_ZP"/>
</dbReference>
<feature type="signal peptide" evidence="1">
    <location>
        <begin position="1"/>
        <end position="20"/>
    </location>
</feature>
<dbReference type="PANTHER" id="PTHR47130">
    <property type="entry name" value="SI:DKEY-19B23.11-RELATED"/>
    <property type="match status" value="1"/>
</dbReference>
<dbReference type="Proteomes" id="UP000694389">
    <property type="component" value="Unassembled WGS sequence"/>
</dbReference>
<keyword evidence="1" id="KW-0732">Signal</keyword>
<keyword evidence="4" id="KW-1185">Reference proteome</keyword>
<dbReference type="PROSITE" id="PS51034">
    <property type="entry name" value="ZP_2"/>
    <property type="match status" value="1"/>
</dbReference>
<reference evidence="3" key="2">
    <citation type="submission" date="2025-09" db="UniProtKB">
        <authorList>
            <consortium name="Ensembl"/>
        </authorList>
    </citation>
    <scope>IDENTIFICATION</scope>
</reference>
<feature type="chain" id="PRO_5035814731" description="ZP domain-containing protein" evidence="1">
    <location>
        <begin position="21"/>
        <end position="693"/>
    </location>
</feature>
<dbReference type="Ensembl" id="ENSDLAT00005016626.2">
    <property type="protein sequence ID" value="ENSDLAP00005015331.2"/>
    <property type="gene ID" value="ENSDLAG00005007541.2"/>
</dbReference>
<organism evidence="3 4">
    <name type="scientific">Dicentrarchus labrax</name>
    <name type="common">European seabass</name>
    <name type="synonym">Morone labrax</name>
    <dbReference type="NCBI Taxonomy" id="13489"/>
    <lineage>
        <taxon>Eukaryota</taxon>
        <taxon>Metazoa</taxon>
        <taxon>Chordata</taxon>
        <taxon>Craniata</taxon>
        <taxon>Vertebrata</taxon>
        <taxon>Euteleostomi</taxon>
        <taxon>Actinopterygii</taxon>
        <taxon>Neopterygii</taxon>
        <taxon>Teleostei</taxon>
        <taxon>Neoteleostei</taxon>
        <taxon>Acanthomorphata</taxon>
        <taxon>Eupercaria</taxon>
        <taxon>Moronidae</taxon>
        <taxon>Dicentrarchus</taxon>
    </lineage>
</organism>
<dbReference type="GeneTree" id="ENSGT00940000163503"/>
<dbReference type="Gene3D" id="2.60.40.3210">
    <property type="entry name" value="Zona pellucida, ZP-N domain"/>
    <property type="match status" value="1"/>
</dbReference>
<accession>A0A8C4E9V1</accession>
<evidence type="ECO:0000313" key="3">
    <source>
        <dbReference type="Ensembl" id="ENSDLAP00005015331.2"/>
    </source>
</evidence>
<dbReference type="PANTHER" id="PTHR47130:SF6">
    <property type="entry name" value="EGG ENVELOPE GLYCOPROTEIN-LIKE PRECURSOR"/>
    <property type="match status" value="1"/>
</dbReference>
<reference evidence="3" key="1">
    <citation type="submission" date="2025-08" db="UniProtKB">
        <authorList>
            <consortium name="Ensembl"/>
        </authorList>
    </citation>
    <scope>IDENTIFICATION</scope>
</reference>
<dbReference type="Pfam" id="PF26562">
    <property type="entry name" value="Ig-like"/>
    <property type="match status" value="1"/>
</dbReference>
<dbReference type="InterPro" id="IPR001507">
    <property type="entry name" value="ZP_dom"/>
</dbReference>
<evidence type="ECO:0000259" key="2">
    <source>
        <dbReference type="PROSITE" id="PS51034"/>
    </source>
</evidence>
<dbReference type="AlphaFoldDB" id="A0A8C4E9V1"/>
<evidence type="ECO:0000256" key="1">
    <source>
        <dbReference type="SAM" id="SignalP"/>
    </source>
</evidence>